<dbReference type="EMBL" id="WHUW01000165">
    <property type="protein sequence ID" value="KAF8419980.1"/>
    <property type="molecule type" value="Genomic_DNA"/>
</dbReference>
<reference evidence="1" key="1">
    <citation type="submission" date="2019-10" db="EMBL/GenBank/DDBJ databases">
        <authorList>
            <consortium name="DOE Joint Genome Institute"/>
            <person name="Kuo A."/>
            <person name="Miyauchi S."/>
            <person name="Kiss E."/>
            <person name="Drula E."/>
            <person name="Kohler A."/>
            <person name="Sanchez-Garcia M."/>
            <person name="Andreopoulos B."/>
            <person name="Barry K.W."/>
            <person name="Bonito G."/>
            <person name="Buee M."/>
            <person name="Carver A."/>
            <person name="Chen C."/>
            <person name="Cichocki N."/>
            <person name="Clum A."/>
            <person name="Culley D."/>
            <person name="Crous P.W."/>
            <person name="Fauchery L."/>
            <person name="Girlanda M."/>
            <person name="Hayes R."/>
            <person name="Keri Z."/>
            <person name="LaButti K."/>
            <person name="Lipzen A."/>
            <person name="Lombard V."/>
            <person name="Magnuson J."/>
            <person name="Maillard F."/>
            <person name="Morin E."/>
            <person name="Murat C."/>
            <person name="Nolan M."/>
            <person name="Ohm R."/>
            <person name="Pangilinan J."/>
            <person name="Pereira M."/>
            <person name="Perotto S."/>
            <person name="Peter M."/>
            <person name="Riley R."/>
            <person name="Sitrit Y."/>
            <person name="Stielow B."/>
            <person name="Szollosi G."/>
            <person name="Zifcakova L."/>
            <person name="Stursova M."/>
            <person name="Spatafora J.W."/>
            <person name="Tedersoo L."/>
            <person name="Vaario L.-M."/>
            <person name="Yamada A."/>
            <person name="Yan M."/>
            <person name="Wang P."/>
            <person name="Xu J."/>
            <person name="Bruns T."/>
            <person name="Baldrian P."/>
            <person name="Vilgalys R."/>
            <person name="Henrissat B."/>
            <person name="Grigoriev I.V."/>
            <person name="Hibbett D."/>
            <person name="Nagy L.G."/>
            <person name="Martin F.M."/>
        </authorList>
    </citation>
    <scope>NUCLEOTIDE SEQUENCE</scope>
    <source>
        <strain evidence="1">BED1</strain>
    </source>
</reference>
<reference evidence="1" key="2">
    <citation type="journal article" date="2020" name="Nat. Commun.">
        <title>Large-scale genome sequencing of mycorrhizal fungi provides insights into the early evolution of symbiotic traits.</title>
        <authorList>
            <person name="Miyauchi S."/>
            <person name="Kiss E."/>
            <person name="Kuo A."/>
            <person name="Drula E."/>
            <person name="Kohler A."/>
            <person name="Sanchez-Garcia M."/>
            <person name="Morin E."/>
            <person name="Andreopoulos B."/>
            <person name="Barry K.W."/>
            <person name="Bonito G."/>
            <person name="Buee M."/>
            <person name="Carver A."/>
            <person name="Chen C."/>
            <person name="Cichocki N."/>
            <person name="Clum A."/>
            <person name="Culley D."/>
            <person name="Crous P.W."/>
            <person name="Fauchery L."/>
            <person name="Girlanda M."/>
            <person name="Hayes R.D."/>
            <person name="Keri Z."/>
            <person name="LaButti K."/>
            <person name="Lipzen A."/>
            <person name="Lombard V."/>
            <person name="Magnuson J."/>
            <person name="Maillard F."/>
            <person name="Murat C."/>
            <person name="Nolan M."/>
            <person name="Ohm R.A."/>
            <person name="Pangilinan J."/>
            <person name="Pereira M.F."/>
            <person name="Perotto S."/>
            <person name="Peter M."/>
            <person name="Pfister S."/>
            <person name="Riley R."/>
            <person name="Sitrit Y."/>
            <person name="Stielow J.B."/>
            <person name="Szollosi G."/>
            <person name="Zifcakova L."/>
            <person name="Stursova M."/>
            <person name="Spatafora J.W."/>
            <person name="Tedersoo L."/>
            <person name="Vaario L.M."/>
            <person name="Yamada A."/>
            <person name="Yan M."/>
            <person name="Wang P."/>
            <person name="Xu J."/>
            <person name="Bruns T."/>
            <person name="Baldrian P."/>
            <person name="Vilgalys R."/>
            <person name="Dunand C."/>
            <person name="Henrissat B."/>
            <person name="Grigoriev I.V."/>
            <person name="Hibbett D."/>
            <person name="Nagy L.G."/>
            <person name="Martin F.M."/>
        </authorList>
    </citation>
    <scope>NUCLEOTIDE SEQUENCE</scope>
    <source>
        <strain evidence="1">BED1</strain>
    </source>
</reference>
<evidence type="ECO:0000313" key="2">
    <source>
        <dbReference type="Proteomes" id="UP001194468"/>
    </source>
</evidence>
<protein>
    <submittedName>
        <fullName evidence="1">Uncharacterized protein</fullName>
    </submittedName>
</protein>
<accession>A0AAD4BCC3</accession>
<evidence type="ECO:0000313" key="1">
    <source>
        <dbReference type="EMBL" id="KAF8419980.1"/>
    </source>
</evidence>
<dbReference type="Proteomes" id="UP001194468">
    <property type="component" value="Unassembled WGS sequence"/>
</dbReference>
<dbReference type="AlphaFoldDB" id="A0AAD4BCC3"/>
<proteinExistence type="predicted"/>
<name>A0AAD4BCC3_BOLED</name>
<organism evidence="1 2">
    <name type="scientific">Boletus edulis BED1</name>
    <dbReference type="NCBI Taxonomy" id="1328754"/>
    <lineage>
        <taxon>Eukaryota</taxon>
        <taxon>Fungi</taxon>
        <taxon>Dikarya</taxon>
        <taxon>Basidiomycota</taxon>
        <taxon>Agaricomycotina</taxon>
        <taxon>Agaricomycetes</taxon>
        <taxon>Agaricomycetidae</taxon>
        <taxon>Boletales</taxon>
        <taxon>Boletineae</taxon>
        <taxon>Boletaceae</taxon>
        <taxon>Boletoideae</taxon>
        <taxon>Boletus</taxon>
    </lineage>
</organism>
<keyword evidence="2" id="KW-1185">Reference proteome</keyword>
<comment type="caution">
    <text evidence="1">The sequence shown here is derived from an EMBL/GenBank/DDBJ whole genome shotgun (WGS) entry which is preliminary data.</text>
</comment>
<gene>
    <name evidence="1" type="ORF">L210DRAFT_3766509</name>
</gene>
<sequence length="120" mass="13380">MYQKYIVITSSISRFCPSCTEWTSLFHSTISVIRDSELSKSSSFFSQWPPINNSTHMGIIGAWIGRIYMKAQLSEVKQEMSNVKVPVLGHLGAAMAGLTSIWAYGAEDAMVRESLARIDE</sequence>